<dbReference type="EMBL" id="JANBPK010000737">
    <property type="protein sequence ID" value="KAJ2933708.1"/>
    <property type="molecule type" value="Genomic_DNA"/>
</dbReference>
<accession>A0A9W8JMR0</accession>
<reference evidence="1" key="1">
    <citation type="submission" date="2022-06" db="EMBL/GenBank/DDBJ databases">
        <title>Genome Sequence of Candolleomyces eurysporus.</title>
        <authorList>
            <person name="Buettner E."/>
        </authorList>
    </citation>
    <scope>NUCLEOTIDE SEQUENCE</scope>
    <source>
        <strain evidence="1">VTCC 930004</strain>
    </source>
</reference>
<dbReference type="AlphaFoldDB" id="A0A9W8JMR0"/>
<dbReference type="SUPFAM" id="SSF52096">
    <property type="entry name" value="ClpP/crotonase"/>
    <property type="match status" value="1"/>
</dbReference>
<evidence type="ECO:0000313" key="1">
    <source>
        <dbReference type="EMBL" id="KAJ2933708.1"/>
    </source>
</evidence>
<dbReference type="Gene3D" id="3.90.226.10">
    <property type="entry name" value="2-enoyl-CoA Hydratase, Chain A, domain 1"/>
    <property type="match status" value="1"/>
</dbReference>
<evidence type="ECO:0008006" key="3">
    <source>
        <dbReference type="Google" id="ProtNLM"/>
    </source>
</evidence>
<protein>
    <recommendedName>
        <fullName evidence="3">Tail specific protease domain-containing protein</fullName>
    </recommendedName>
</protein>
<organism evidence="1 2">
    <name type="scientific">Candolleomyces eurysporus</name>
    <dbReference type="NCBI Taxonomy" id="2828524"/>
    <lineage>
        <taxon>Eukaryota</taxon>
        <taxon>Fungi</taxon>
        <taxon>Dikarya</taxon>
        <taxon>Basidiomycota</taxon>
        <taxon>Agaricomycotina</taxon>
        <taxon>Agaricomycetes</taxon>
        <taxon>Agaricomycetidae</taxon>
        <taxon>Agaricales</taxon>
        <taxon>Agaricineae</taxon>
        <taxon>Psathyrellaceae</taxon>
        <taxon>Candolleomyces</taxon>
    </lineage>
</organism>
<dbReference type="OrthoDB" id="27214at2759"/>
<gene>
    <name evidence="1" type="ORF">H1R20_g3345</name>
</gene>
<dbReference type="InterPro" id="IPR029045">
    <property type="entry name" value="ClpP/crotonase-like_dom_sf"/>
</dbReference>
<name>A0A9W8JMR0_9AGAR</name>
<sequence>MAKYQQQPPLPPALAGKYLLSVLVDSSPLSNLILPEELQPSSIALKGTLGSFSDSIDIDEISRNLLIGLLNLKSLGATRLIIDVSNNPGGFICVAHWLHRIIVGPKSTTEPQAGLDTEARAGPLALSIVDELVKNPRFPFLLYNPTNWRDANNVFFNASTNWLQPVVNKTINRRLDAFSPRIGQECQSDYGFPYGTPTEALFDPKQVVIVSNGRCGSACSLFSITMVKYEGSRTVVLGGKQDVAQQYCGGIGGQISNFRIMDTEIKTTKLKGHALAPPDL</sequence>
<keyword evidence="2" id="KW-1185">Reference proteome</keyword>
<comment type="caution">
    <text evidence="1">The sequence shown here is derived from an EMBL/GenBank/DDBJ whole genome shotgun (WGS) entry which is preliminary data.</text>
</comment>
<dbReference type="Proteomes" id="UP001140091">
    <property type="component" value="Unassembled WGS sequence"/>
</dbReference>
<feature type="non-terminal residue" evidence="1">
    <location>
        <position position="1"/>
    </location>
</feature>
<dbReference type="PANTHER" id="PTHR37049">
    <property type="entry name" value="PEPTIDASE S41 FAMILY PROTEIN"/>
    <property type="match status" value="1"/>
</dbReference>
<dbReference type="PANTHER" id="PTHR37049:SF4">
    <property type="entry name" value="RHODANESE DOMAIN-CONTAINING PROTEIN"/>
    <property type="match status" value="1"/>
</dbReference>
<proteinExistence type="predicted"/>
<dbReference type="InterPro" id="IPR052766">
    <property type="entry name" value="S41A_metabolite_peptidase"/>
</dbReference>
<evidence type="ECO:0000313" key="2">
    <source>
        <dbReference type="Proteomes" id="UP001140091"/>
    </source>
</evidence>